<evidence type="ECO:0000313" key="1">
    <source>
        <dbReference type="EMBL" id="KAA6402580.1"/>
    </source>
</evidence>
<dbReference type="EMBL" id="SNRW01000214">
    <property type="protein sequence ID" value="KAA6402580.1"/>
    <property type="molecule type" value="Genomic_DNA"/>
</dbReference>
<gene>
    <name evidence="1" type="ORF">EZS28_001890</name>
</gene>
<dbReference type="Proteomes" id="UP000324800">
    <property type="component" value="Unassembled WGS sequence"/>
</dbReference>
<reference evidence="1 2" key="1">
    <citation type="submission" date="2019-03" db="EMBL/GenBank/DDBJ databases">
        <title>Single cell metagenomics reveals metabolic interactions within the superorganism composed of flagellate Streblomastix strix and complex community of Bacteroidetes bacteria on its surface.</title>
        <authorList>
            <person name="Treitli S.C."/>
            <person name="Kolisko M."/>
            <person name="Husnik F."/>
            <person name="Keeling P."/>
            <person name="Hampl V."/>
        </authorList>
    </citation>
    <scope>NUCLEOTIDE SEQUENCE [LARGE SCALE GENOMIC DNA]</scope>
    <source>
        <strain evidence="1">ST1C</strain>
    </source>
</reference>
<dbReference type="AlphaFoldDB" id="A0A5J4X5T5"/>
<accession>A0A5J4X5T5</accession>
<name>A0A5J4X5T5_9EUKA</name>
<organism evidence="1 2">
    <name type="scientific">Streblomastix strix</name>
    <dbReference type="NCBI Taxonomy" id="222440"/>
    <lineage>
        <taxon>Eukaryota</taxon>
        <taxon>Metamonada</taxon>
        <taxon>Preaxostyla</taxon>
        <taxon>Oxymonadida</taxon>
        <taxon>Streblomastigidae</taxon>
        <taxon>Streblomastix</taxon>
    </lineage>
</organism>
<evidence type="ECO:0000313" key="2">
    <source>
        <dbReference type="Proteomes" id="UP000324800"/>
    </source>
</evidence>
<proteinExistence type="predicted"/>
<sequence length="145" mass="16386">MNTLNEQFFTMQMTANNLNNIFEAIDEYEDSLTTQRGNSTRRYNSVTDYTSFIITQQCERNSNGALTFDGFDTQNQNTSIDLRGQLLNQGAVDTYYNVDTNGKHQPRPILCTVHDTFWLFSPVDGGSCVCDTSHSFDKVIGQVTV</sequence>
<protein>
    <submittedName>
        <fullName evidence="1">Uncharacterized protein</fullName>
    </submittedName>
</protein>
<comment type="caution">
    <text evidence="1">The sequence shown here is derived from an EMBL/GenBank/DDBJ whole genome shotgun (WGS) entry which is preliminary data.</text>
</comment>
<dbReference type="OrthoDB" id="10500762at2759"/>